<dbReference type="InterPro" id="IPR053204">
    <property type="entry name" value="Oxopyrrolidines_Biosynth-assoc"/>
</dbReference>
<proteinExistence type="predicted"/>
<evidence type="ECO:0000313" key="1">
    <source>
        <dbReference type="EMBL" id="TEB27404.1"/>
    </source>
</evidence>
<dbReference type="Proteomes" id="UP000298030">
    <property type="component" value="Unassembled WGS sequence"/>
</dbReference>
<dbReference type="STRING" id="71717.A0A4Y7T0G8"/>
<reference evidence="1 2" key="1">
    <citation type="journal article" date="2019" name="Nat. Ecol. Evol.">
        <title>Megaphylogeny resolves global patterns of mushroom evolution.</title>
        <authorList>
            <person name="Varga T."/>
            <person name="Krizsan K."/>
            <person name="Foldi C."/>
            <person name="Dima B."/>
            <person name="Sanchez-Garcia M."/>
            <person name="Sanchez-Ramirez S."/>
            <person name="Szollosi G.J."/>
            <person name="Szarkandi J.G."/>
            <person name="Papp V."/>
            <person name="Albert L."/>
            <person name="Andreopoulos W."/>
            <person name="Angelini C."/>
            <person name="Antonin V."/>
            <person name="Barry K.W."/>
            <person name="Bougher N.L."/>
            <person name="Buchanan P."/>
            <person name="Buyck B."/>
            <person name="Bense V."/>
            <person name="Catcheside P."/>
            <person name="Chovatia M."/>
            <person name="Cooper J."/>
            <person name="Damon W."/>
            <person name="Desjardin D."/>
            <person name="Finy P."/>
            <person name="Geml J."/>
            <person name="Haridas S."/>
            <person name="Hughes K."/>
            <person name="Justo A."/>
            <person name="Karasinski D."/>
            <person name="Kautmanova I."/>
            <person name="Kiss B."/>
            <person name="Kocsube S."/>
            <person name="Kotiranta H."/>
            <person name="LaButti K.M."/>
            <person name="Lechner B.E."/>
            <person name="Liimatainen K."/>
            <person name="Lipzen A."/>
            <person name="Lukacs Z."/>
            <person name="Mihaltcheva S."/>
            <person name="Morgado L.N."/>
            <person name="Niskanen T."/>
            <person name="Noordeloos M.E."/>
            <person name="Ohm R.A."/>
            <person name="Ortiz-Santana B."/>
            <person name="Ovrebo C."/>
            <person name="Racz N."/>
            <person name="Riley R."/>
            <person name="Savchenko A."/>
            <person name="Shiryaev A."/>
            <person name="Soop K."/>
            <person name="Spirin V."/>
            <person name="Szebenyi C."/>
            <person name="Tomsovsky M."/>
            <person name="Tulloss R.E."/>
            <person name="Uehling J."/>
            <person name="Grigoriev I.V."/>
            <person name="Vagvolgyi C."/>
            <person name="Papp T."/>
            <person name="Martin F.M."/>
            <person name="Miettinen O."/>
            <person name="Hibbett D.S."/>
            <person name="Nagy L.G."/>
        </authorList>
    </citation>
    <scope>NUCLEOTIDE SEQUENCE [LARGE SCALE GENOMIC DNA]</scope>
    <source>
        <strain evidence="1 2">FP101781</strain>
    </source>
</reference>
<dbReference type="Pfam" id="PF12311">
    <property type="entry name" value="DUF3632"/>
    <property type="match status" value="1"/>
</dbReference>
<dbReference type="AlphaFoldDB" id="A0A4Y7T0G8"/>
<accession>A0A4Y7T0G8</accession>
<dbReference type="EMBL" id="QPFP01000040">
    <property type="protein sequence ID" value="TEB27404.1"/>
    <property type="molecule type" value="Genomic_DNA"/>
</dbReference>
<comment type="caution">
    <text evidence="1">The sequence shown here is derived from an EMBL/GenBank/DDBJ whole genome shotgun (WGS) entry which is preliminary data.</text>
</comment>
<sequence length="269" mass="29993">MTTPPFTIERPTYSEAEVAENPWYAIELGVYDILAGIIESRSATSISAAQQLNSLFPTNRPQTSAGNEAPESFLWEFWGIVAKVVAETPLIDFLKALRDLLDPVELQLENWGSVKLWADLPLLGPVFREALDTYQGMNLEAFLARLTQAGIANWSWLGLVSLHAALEVEPDSRARAYKEQGPILEASVPRAVIWLEIAGRKLYEGATERALRDEKYGSGGNWKGSAGFSQERWDYWKKRFSEISVQEQASDATKNLAKKGEQIMAGLEN</sequence>
<dbReference type="InterPro" id="IPR022085">
    <property type="entry name" value="OpdG"/>
</dbReference>
<keyword evidence="2" id="KW-1185">Reference proteome</keyword>
<gene>
    <name evidence="1" type="ORF">FA13DRAFT_1736527</name>
</gene>
<dbReference type="OrthoDB" id="3350591at2759"/>
<dbReference type="PANTHER" id="PTHR38797">
    <property type="entry name" value="NUCLEAR PORE COMPLEX PROTEIN NUP85-RELATED"/>
    <property type="match status" value="1"/>
</dbReference>
<dbReference type="PANTHER" id="PTHR38797:SF4">
    <property type="entry name" value="NUCLEAR PORE COMPLEX PROTEIN NUP85"/>
    <property type="match status" value="1"/>
</dbReference>
<organism evidence="1 2">
    <name type="scientific">Coprinellus micaceus</name>
    <name type="common">Glistening ink-cap mushroom</name>
    <name type="synonym">Coprinus micaceus</name>
    <dbReference type="NCBI Taxonomy" id="71717"/>
    <lineage>
        <taxon>Eukaryota</taxon>
        <taxon>Fungi</taxon>
        <taxon>Dikarya</taxon>
        <taxon>Basidiomycota</taxon>
        <taxon>Agaricomycotina</taxon>
        <taxon>Agaricomycetes</taxon>
        <taxon>Agaricomycetidae</taxon>
        <taxon>Agaricales</taxon>
        <taxon>Agaricineae</taxon>
        <taxon>Psathyrellaceae</taxon>
        <taxon>Coprinellus</taxon>
    </lineage>
</organism>
<evidence type="ECO:0000313" key="2">
    <source>
        <dbReference type="Proteomes" id="UP000298030"/>
    </source>
</evidence>
<name>A0A4Y7T0G8_COPMI</name>
<protein>
    <submittedName>
        <fullName evidence="1">Uncharacterized protein</fullName>
    </submittedName>
</protein>